<accession>A0A1B2EZ10</accession>
<sequence>MHQIIKPRVRPMEPRGNTGSTQDPPGRIAGRHSGYTRKPAQHQNKVSDDGGDAVDGCRTTSSPPALRVS</sequence>
<evidence type="ECO:0000256" key="1">
    <source>
        <dbReference type="SAM" id="MobiDB-lite"/>
    </source>
</evidence>
<reference evidence="2" key="1">
    <citation type="submission" date="2016-07" db="EMBL/GenBank/DDBJ databases">
        <title>Microvirga ossetica sp. nov. a new species of rhizobia isolated from root nodules of the legume species Vicia alpestris Steven originated from North Ossetia region in the Caucasus.</title>
        <authorList>
            <person name="Safronova V.I."/>
            <person name="Kuznetsova I.G."/>
            <person name="Sazanova A.L."/>
            <person name="Belimov A."/>
            <person name="Andronov E."/>
            <person name="Osledkin Y.S."/>
            <person name="Onishchuk O.P."/>
            <person name="Kurchak O.N."/>
            <person name="Shaposhnikov A.I."/>
            <person name="Willems A."/>
            <person name="Tikhonovich I.A."/>
        </authorList>
    </citation>
    <scope>NUCLEOTIDE SEQUENCE [LARGE SCALE GENOMIC DNA]</scope>
    <source>
        <strain evidence="2">V5/3M</strain>
        <plasmid evidence="2">unnamed4</plasmid>
    </source>
</reference>
<dbReference type="KEGG" id="moc:BB934_44115"/>
<dbReference type="AlphaFoldDB" id="A0A1B2EZ10"/>
<evidence type="ECO:0000313" key="2">
    <source>
        <dbReference type="EMBL" id="ANY85183.1"/>
    </source>
</evidence>
<proteinExistence type="predicted"/>
<geneLocation type="plasmid" evidence="2">
    <name>unnamed4</name>
</geneLocation>
<protein>
    <submittedName>
        <fullName evidence="2">Uncharacterized protein</fullName>
    </submittedName>
</protein>
<name>A0A1B2EZ10_9HYPH</name>
<feature type="region of interest" description="Disordered" evidence="1">
    <location>
        <begin position="1"/>
        <end position="69"/>
    </location>
</feature>
<gene>
    <name evidence="2" type="ORF">BB934_44115</name>
</gene>
<dbReference type="EMBL" id="CP016620">
    <property type="protein sequence ID" value="ANY85183.1"/>
    <property type="molecule type" value="Genomic_DNA"/>
</dbReference>
<keyword evidence="2" id="KW-0614">Plasmid</keyword>
<organism evidence="2">
    <name type="scientific">Microvirga ossetica</name>
    <dbReference type="NCBI Taxonomy" id="1882682"/>
    <lineage>
        <taxon>Bacteria</taxon>
        <taxon>Pseudomonadati</taxon>
        <taxon>Pseudomonadota</taxon>
        <taxon>Alphaproteobacteria</taxon>
        <taxon>Hyphomicrobiales</taxon>
        <taxon>Methylobacteriaceae</taxon>
        <taxon>Microvirga</taxon>
    </lineage>
</organism>